<dbReference type="STRING" id="223900.GCA_000821045_02112"/>
<dbReference type="AlphaFoldDB" id="A0A1Q8THJ7"/>
<accession>A0A1Q8THJ7</accession>
<keyword evidence="3" id="KW-1185">Reference proteome</keyword>
<evidence type="ECO:0008006" key="4">
    <source>
        <dbReference type="Google" id="ProtNLM"/>
    </source>
</evidence>
<feature type="chain" id="PRO_5010312528" description="DUF3568 domain-containing protein" evidence="1">
    <location>
        <begin position="27"/>
        <end position="123"/>
    </location>
</feature>
<evidence type="ECO:0000313" key="2">
    <source>
        <dbReference type="EMBL" id="OLO13108.1"/>
    </source>
</evidence>
<evidence type="ECO:0000256" key="1">
    <source>
        <dbReference type="SAM" id="SignalP"/>
    </source>
</evidence>
<sequence>MSRLLGVLLVASFVVLSVGGCATTSAAPQTRTLVVEAEPSTALEAGVAMLTARGFVIRRADVDLGDVEAVLAARPTLEVRYRLEAAEQGTRVTLSGRRGGQPVPPYVFDTLLIDVQERLGELP</sequence>
<dbReference type="PROSITE" id="PS51257">
    <property type="entry name" value="PROKAR_LIPOPROTEIN"/>
    <property type="match status" value="1"/>
</dbReference>
<dbReference type="Proteomes" id="UP000186806">
    <property type="component" value="Unassembled WGS sequence"/>
</dbReference>
<dbReference type="EMBL" id="MSDQ01000002">
    <property type="protein sequence ID" value="OLO13108.1"/>
    <property type="molecule type" value="Genomic_DNA"/>
</dbReference>
<name>A0A1Q8THJ7_9GAMM</name>
<evidence type="ECO:0000313" key="3">
    <source>
        <dbReference type="Proteomes" id="UP000186806"/>
    </source>
</evidence>
<feature type="signal peptide" evidence="1">
    <location>
        <begin position="1"/>
        <end position="26"/>
    </location>
</feature>
<keyword evidence="1" id="KW-0732">Signal</keyword>
<reference evidence="2 3" key="1">
    <citation type="submission" date="2016-12" db="EMBL/GenBank/DDBJ databases">
        <title>Draft genome sequences of strains Salinicola socius SMB35, Salinicola sp. MH3R3-1 and Chromohalobacter sp. SMB17 from the Verkhnekamsk potash mining region of Russia.</title>
        <authorList>
            <person name="Mavrodi D.V."/>
            <person name="Olsson B.E."/>
            <person name="Korsakova E.S."/>
            <person name="Pyankova A."/>
            <person name="Mavrodi O.V."/>
            <person name="Plotnikova E.G."/>
        </authorList>
    </citation>
    <scope>NUCLEOTIDE SEQUENCE [LARGE SCALE GENOMIC DNA]</scope>
    <source>
        <strain evidence="2 3">SMB17</strain>
    </source>
</reference>
<gene>
    <name evidence="2" type="ORF">BTW10_00575</name>
</gene>
<comment type="caution">
    <text evidence="2">The sequence shown here is derived from an EMBL/GenBank/DDBJ whole genome shotgun (WGS) entry which is preliminary data.</text>
</comment>
<organism evidence="2 3">
    <name type="scientific">Chromohalobacter japonicus</name>
    <dbReference type="NCBI Taxonomy" id="223900"/>
    <lineage>
        <taxon>Bacteria</taxon>
        <taxon>Pseudomonadati</taxon>
        <taxon>Pseudomonadota</taxon>
        <taxon>Gammaproteobacteria</taxon>
        <taxon>Oceanospirillales</taxon>
        <taxon>Halomonadaceae</taxon>
        <taxon>Chromohalobacter</taxon>
    </lineage>
</organism>
<dbReference type="RefSeq" id="WP_075367719.1">
    <property type="nucleotide sequence ID" value="NZ_MSDQ01000002.1"/>
</dbReference>
<proteinExistence type="predicted"/>
<protein>
    <recommendedName>
        <fullName evidence="4">DUF3568 domain-containing protein</fullName>
    </recommendedName>
</protein>